<dbReference type="Proteomes" id="UP001497444">
    <property type="component" value="Chromosome 14"/>
</dbReference>
<evidence type="ECO:0000256" key="1">
    <source>
        <dbReference type="SAM" id="MobiDB-lite"/>
    </source>
</evidence>
<reference evidence="2" key="1">
    <citation type="submission" date="2024-02" db="EMBL/GenBank/DDBJ databases">
        <authorList>
            <consortium name="ELIXIR-Norway"/>
            <consortium name="Elixir Norway"/>
        </authorList>
    </citation>
    <scope>NUCLEOTIDE SEQUENCE</scope>
</reference>
<feature type="region of interest" description="Disordered" evidence="1">
    <location>
        <begin position="54"/>
        <end position="139"/>
    </location>
</feature>
<evidence type="ECO:0000313" key="2">
    <source>
        <dbReference type="EMBL" id="CAK9262367.1"/>
    </source>
</evidence>
<sequence length="153" mass="17028">MIWFFIFQGRSPACTKKRFEFLAKKLAENAQLWRVQQLFNKASDEINCYDQNIPAPLSVTRNNTPHDLNAAEQTSQQEQQRSTETSNNAVAADFRAPQSADNKNAAASSSCSRFVEEGGREGHGPEPEADRQFPVDNSPTSLALDVAALKRKI</sequence>
<feature type="compositionally biased region" description="Low complexity" evidence="1">
    <location>
        <begin position="99"/>
        <end position="112"/>
    </location>
</feature>
<accession>A0ABP0W7D6</accession>
<gene>
    <name evidence="2" type="ORF">CSSPJE1EN1_LOCUS7845</name>
</gene>
<name>A0ABP0W7D6_9BRYO</name>
<feature type="compositionally biased region" description="Low complexity" evidence="1">
    <location>
        <begin position="72"/>
        <end position="86"/>
    </location>
</feature>
<dbReference type="EMBL" id="OZ020109">
    <property type="protein sequence ID" value="CAK9262367.1"/>
    <property type="molecule type" value="Genomic_DNA"/>
</dbReference>
<proteinExistence type="predicted"/>
<protein>
    <submittedName>
        <fullName evidence="2">Uncharacterized protein</fullName>
    </submittedName>
</protein>
<organism evidence="2 3">
    <name type="scientific">Sphagnum jensenii</name>
    <dbReference type="NCBI Taxonomy" id="128206"/>
    <lineage>
        <taxon>Eukaryota</taxon>
        <taxon>Viridiplantae</taxon>
        <taxon>Streptophyta</taxon>
        <taxon>Embryophyta</taxon>
        <taxon>Bryophyta</taxon>
        <taxon>Sphagnophytina</taxon>
        <taxon>Sphagnopsida</taxon>
        <taxon>Sphagnales</taxon>
        <taxon>Sphagnaceae</taxon>
        <taxon>Sphagnum</taxon>
    </lineage>
</organism>
<feature type="compositionally biased region" description="Basic and acidic residues" evidence="1">
    <location>
        <begin position="114"/>
        <end position="133"/>
    </location>
</feature>
<keyword evidence="3" id="KW-1185">Reference proteome</keyword>
<evidence type="ECO:0000313" key="3">
    <source>
        <dbReference type="Proteomes" id="UP001497444"/>
    </source>
</evidence>